<dbReference type="PANTHER" id="PTHR45711:SF9">
    <property type="entry name" value="ANION_PROTON EXCHANGE TRANSPORTER GEF1"/>
    <property type="match status" value="1"/>
</dbReference>
<evidence type="ECO:0000256" key="3">
    <source>
        <dbReference type="ARBA" id="ARBA00022692"/>
    </source>
</evidence>
<dbReference type="Gene3D" id="1.10.3080.10">
    <property type="entry name" value="Clc chloride channel"/>
    <property type="match status" value="1"/>
</dbReference>
<dbReference type="PRINTS" id="PR00762">
    <property type="entry name" value="CLCHANNEL"/>
</dbReference>
<comment type="caution">
    <text evidence="9">The sequence shown here is derived from an EMBL/GenBank/DDBJ whole genome shotgun (WGS) entry which is preliminary data.</text>
</comment>
<dbReference type="InterPro" id="IPR014743">
    <property type="entry name" value="Cl-channel_core"/>
</dbReference>
<dbReference type="Pfam" id="PF00654">
    <property type="entry name" value="Voltage_CLC"/>
    <property type="match status" value="1"/>
</dbReference>
<evidence type="ECO:0000256" key="6">
    <source>
        <dbReference type="ARBA" id="ARBA00023136"/>
    </source>
</evidence>
<dbReference type="CDD" id="cd03684">
    <property type="entry name" value="ClC_3_like"/>
    <property type="match status" value="1"/>
</dbReference>
<keyword evidence="3 8" id="KW-0812">Transmembrane</keyword>
<accession>A0A9W8E4X2</accession>
<dbReference type="SUPFAM" id="SSF81340">
    <property type="entry name" value="Clc chloride channel"/>
    <property type="match status" value="1"/>
</dbReference>
<feature type="transmembrane region" description="Helical" evidence="8">
    <location>
        <begin position="250"/>
        <end position="270"/>
    </location>
</feature>
<feature type="transmembrane region" description="Helical" evidence="8">
    <location>
        <begin position="276"/>
        <end position="295"/>
    </location>
</feature>
<keyword evidence="7" id="KW-0868">Chloride</keyword>
<dbReference type="GO" id="GO:0000324">
    <property type="term" value="C:fungal-type vacuole"/>
    <property type="evidence" value="ECO:0007669"/>
    <property type="project" value="TreeGrafter"/>
</dbReference>
<keyword evidence="2" id="KW-0813">Transport</keyword>
<dbReference type="OrthoDB" id="44789at2759"/>
<gene>
    <name evidence="9" type="primary">GEF1_2</name>
    <name evidence="9" type="ORF">H4R34_006148</name>
</gene>
<dbReference type="GO" id="GO:0005794">
    <property type="term" value="C:Golgi apparatus"/>
    <property type="evidence" value="ECO:0007669"/>
    <property type="project" value="TreeGrafter"/>
</dbReference>
<evidence type="ECO:0000313" key="10">
    <source>
        <dbReference type="Proteomes" id="UP001151582"/>
    </source>
</evidence>
<reference evidence="9" key="1">
    <citation type="submission" date="2022-07" db="EMBL/GenBank/DDBJ databases">
        <title>Phylogenomic reconstructions and comparative analyses of Kickxellomycotina fungi.</title>
        <authorList>
            <person name="Reynolds N.K."/>
            <person name="Stajich J.E."/>
            <person name="Barry K."/>
            <person name="Grigoriev I.V."/>
            <person name="Crous P."/>
            <person name="Smith M.E."/>
        </authorList>
    </citation>
    <scope>NUCLEOTIDE SEQUENCE</scope>
    <source>
        <strain evidence="9">RSA 567</strain>
    </source>
</reference>
<evidence type="ECO:0000313" key="9">
    <source>
        <dbReference type="EMBL" id="KAJ1969589.1"/>
    </source>
</evidence>
<feature type="non-terminal residue" evidence="9">
    <location>
        <position position="375"/>
    </location>
</feature>
<evidence type="ECO:0000256" key="2">
    <source>
        <dbReference type="ARBA" id="ARBA00022448"/>
    </source>
</evidence>
<dbReference type="GO" id="GO:0005769">
    <property type="term" value="C:early endosome"/>
    <property type="evidence" value="ECO:0007669"/>
    <property type="project" value="TreeGrafter"/>
</dbReference>
<keyword evidence="4 8" id="KW-1133">Transmembrane helix</keyword>
<keyword evidence="6 8" id="KW-0472">Membrane</keyword>
<organism evidence="9 10">
    <name type="scientific">Dimargaris verticillata</name>
    <dbReference type="NCBI Taxonomy" id="2761393"/>
    <lineage>
        <taxon>Eukaryota</taxon>
        <taxon>Fungi</taxon>
        <taxon>Fungi incertae sedis</taxon>
        <taxon>Zoopagomycota</taxon>
        <taxon>Kickxellomycotina</taxon>
        <taxon>Dimargaritomycetes</taxon>
        <taxon>Dimargaritales</taxon>
        <taxon>Dimargaritaceae</taxon>
        <taxon>Dimargaris</taxon>
    </lineage>
</organism>
<feature type="transmembrane region" description="Helical" evidence="8">
    <location>
        <begin position="83"/>
        <end position="107"/>
    </location>
</feature>
<sequence>MYAPYAAGSGIAEIKSILSGFVIKGYMGGWTLVIKSLGLALAVSSGLSVGKEGPSVHMACCIGNVLARPFSKFRYNRAKQREVLSAASAAGVAVAFASPIGGVLFSLEELSSHFPLKTLWRSFFCALVATVSLQAFNPFRTGKLVMFQASYDKDWHLFEMIFYVMLGIFGGVFGAVVIKFNVKAAEFRKKHLQAYPLTEVAVLAVGTAIVCYLNIFLRNDMAEVMSYMLKECRESDYSGLCRVDYAPRMVWLLAMATVVRMAFTILSYGTKVPCGIFVPSMAVGATFGRMVGILVQSLHRARPHSLLFSSCPPDTQCIEPAIYAFLGAGAALGGVTKMTVSLVVIMFELTGALHYIVPTMITVMVTKIVGDFFGT</sequence>
<evidence type="ECO:0000256" key="4">
    <source>
        <dbReference type="ARBA" id="ARBA00022989"/>
    </source>
</evidence>
<feature type="transmembrane region" description="Helical" evidence="8">
    <location>
        <begin position="160"/>
        <end position="180"/>
    </location>
</feature>
<protein>
    <submittedName>
        <fullName evidence="9">Glycerol ethanol, ferric requiring protein</fullName>
    </submittedName>
</protein>
<evidence type="ECO:0000256" key="8">
    <source>
        <dbReference type="SAM" id="Phobius"/>
    </source>
</evidence>
<keyword evidence="10" id="KW-1185">Reference proteome</keyword>
<comment type="subcellular location">
    <subcellularLocation>
        <location evidence="1">Membrane</location>
        <topology evidence="1">Multi-pass membrane protein</topology>
    </subcellularLocation>
</comment>
<proteinExistence type="predicted"/>
<dbReference type="GO" id="GO:0006878">
    <property type="term" value="P:intracellular copper ion homeostasis"/>
    <property type="evidence" value="ECO:0007669"/>
    <property type="project" value="TreeGrafter"/>
</dbReference>
<dbReference type="GO" id="GO:0005886">
    <property type="term" value="C:plasma membrane"/>
    <property type="evidence" value="ECO:0007669"/>
    <property type="project" value="TreeGrafter"/>
</dbReference>
<feature type="transmembrane region" description="Helical" evidence="8">
    <location>
        <begin position="200"/>
        <end position="217"/>
    </location>
</feature>
<dbReference type="PANTHER" id="PTHR45711">
    <property type="entry name" value="CHLORIDE CHANNEL PROTEIN"/>
    <property type="match status" value="1"/>
</dbReference>
<evidence type="ECO:0000256" key="7">
    <source>
        <dbReference type="ARBA" id="ARBA00023214"/>
    </source>
</evidence>
<dbReference type="Proteomes" id="UP001151582">
    <property type="component" value="Unassembled WGS sequence"/>
</dbReference>
<feature type="transmembrane region" description="Helical" evidence="8">
    <location>
        <begin position="322"/>
        <end position="347"/>
    </location>
</feature>
<dbReference type="GO" id="GO:0006879">
    <property type="term" value="P:intracellular iron ion homeostasis"/>
    <property type="evidence" value="ECO:0007669"/>
    <property type="project" value="TreeGrafter"/>
</dbReference>
<keyword evidence="5" id="KW-0406">Ion transport</keyword>
<feature type="transmembrane region" description="Helical" evidence="8">
    <location>
        <begin position="353"/>
        <end position="373"/>
    </location>
</feature>
<name>A0A9W8E4X2_9FUNG</name>
<dbReference type="InterPro" id="IPR001807">
    <property type="entry name" value="ClC"/>
</dbReference>
<dbReference type="AlphaFoldDB" id="A0A9W8E4X2"/>
<evidence type="ECO:0000256" key="1">
    <source>
        <dbReference type="ARBA" id="ARBA00004141"/>
    </source>
</evidence>
<feature type="transmembrane region" description="Helical" evidence="8">
    <location>
        <begin position="21"/>
        <end position="43"/>
    </location>
</feature>
<evidence type="ECO:0000256" key="5">
    <source>
        <dbReference type="ARBA" id="ARBA00023065"/>
    </source>
</evidence>
<dbReference type="EMBL" id="JANBQB010001916">
    <property type="protein sequence ID" value="KAJ1969589.1"/>
    <property type="molecule type" value="Genomic_DNA"/>
</dbReference>
<dbReference type="GO" id="GO:0005247">
    <property type="term" value="F:voltage-gated chloride channel activity"/>
    <property type="evidence" value="ECO:0007669"/>
    <property type="project" value="TreeGrafter"/>
</dbReference>
<dbReference type="GO" id="GO:0005783">
    <property type="term" value="C:endoplasmic reticulum"/>
    <property type="evidence" value="ECO:0007669"/>
    <property type="project" value="TreeGrafter"/>
</dbReference>